<reference evidence="1 2" key="1">
    <citation type="submission" date="2013-11" db="EMBL/GenBank/DDBJ databases">
        <title>Genome sequencing of Stegodyphus mimosarum.</title>
        <authorList>
            <person name="Bechsgaard J."/>
        </authorList>
    </citation>
    <scope>NUCLEOTIDE SEQUENCE [LARGE SCALE GENOMIC DNA]</scope>
</reference>
<proteinExistence type="predicted"/>
<accession>A0A087TPR3</accession>
<dbReference type="Proteomes" id="UP000054359">
    <property type="component" value="Unassembled WGS sequence"/>
</dbReference>
<keyword evidence="2" id="KW-1185">Reference proteome</keyword>
<gene>
    <name evidence="1" type="ORF">X975_06875</name>
</gene>
<organism evidence="1 2">
    <name type="scientific">Stegodyphus mimosarum</name>
    <name type="common">African social velvet spider</name>
    <dbReference type="NCBI Taxonomy" id="407821"/>
    <lineage>
        <taxon>Eukaryota</taxon>
        <taxon>Metazoa</taxon>
        <taxon>Ecdysozoa</taxon>
        <taxon>Arthropoda</taxon>
        <taxon>Chelicerata</taxon>
        <taxon>Arachnida</taxon>
        <taxon>Araneae</taxon>
        <taxon>Araneomorphae</taxon>
        <taxon>Entelegynae</taxon>
        <taxon>Eresoidea</taxon>
        <taxon>Eresidae</taxon>
        <taxon>Stegodyphus</taxon>
    </lineage>
</organism>
<sequence>MLQNDCRTQVSSTLAVNVPQIRTLSVTLPQISSNQSNRAH</sequence>
<name>A0A087TPR3_STEMI</name>
<dbReference type="EMBL" id="KK116219">
    <property type="protein sequence ID" value="KFM67102.1"/>
    <property type="molecule type" value="Genomic_DNA"/>
</dbReference>
<feature type="non-terminal residue" evidence="1">
    <location>
        <position position="40"/>
    </location>
</feature>
<evidence type="ECO:0000313" key="1">
    <source>
        <dbReference type="EMBL" id="KFM67102.1"/>
    </source>
</evidence>
<protein>
    <submittedName>
        <fullName evidence="1">Uncharacterized protein</fullName>
    </submittedName>
</protein>
<dbReference type="AlphaFoldDB" id="A0A087TPR3"/>
<evidence type="ECO:0000313" key="2">
    <source>
        <dbReference type="Proteomes" id="UP000054359"/>
    </source>
</evidence>